<dbReference type="InterPro" id="IPR008042">
    <property type="entry name" value="Retrotrans_Pao"/>
</dbReference>
<keyword evidence="3" id="KW-1185">Reference proteome</keyword>
<dbReference type="Pfam" id="PF05380">
    <property type="entry name" value="Peptidase_A17"/>
    <property type="match status" value="1"/>
</dbReference>
<evidence type="ECO:0000256" key="1">
    <source>
        <dbReference type="SAM" id="MobiDB-lite"/>
    </source>
</evidence>
<accession>A0AAN8IIS6</accession>
<evidence type="ECO:0000313" key="3">
    <source>
        <dbReference type="Proteomes" id="UP001331761"/>
    </source>
</evidence>
<evidence type="ECO:0000313" key="2">
    <source>
        <dbReference type="EMBL" id="KAK5976259.1"/>
    </source>
</evidence>
<gene>
    <name evidence="2" type="ORF">GCK32_010721</name>
</gene>
<feature type="region of interest" description="Disordered" evidence="1">
    <location>
        <begin position="272"/>
        <end position="316"/>
    </location>
</feature>
<dbReference type="EMBL" id="WIXE01012074">
    <property type="protein sequence ID" value="KAK5976259.1"/>
    <property type="molecule type" value="Genomic_DNA"/>
</dbReference>
<proteinExistence type="predicted"/>
<organism evidence="2 3">
    <name type="scientific">Trichostrongylus colubriformis</name>
    <name type="common">Black scour worm</name>
    <dbReference type="NCBI Taxonomy" id="6319"/>
    <lineage>
        <taxon>Eukaryota</taxon>
        <taxon>Metazoa</taxon>
        <taxon>Ecdysozoa</taxon>
        <taxon>Nematoda</taxon>
        <taxon>Chromadorea</taxon>
        <taxon>Rhabditida</taxon>
        <taxon>Rhabditina</taxon>
        <taxon>Rhabditomorpha</taxon>
        <taxon>Strongyloidea</taxon>
        <taxon>Trichostrongylidae</taxon>
        <taxon>Trichostrongylus</taxon>
    </lineage>
</organism>
<reference evidence="2 3" key="1">
    <citation type="submission" date="2019-10" db="EMBL/GenBank/DDBJ databases">
        <title>Assembly and Annotation for the nematode Trichostrongylus colubriformis.</title>
        <authorList>
            <person name="Martin J."/>
        </authorList>
    </citation>
    <scope>NUCLEOTIDE SEQUENCE [LARGE SCALE GENOMIC DNA]</scope>
    <source>
        <strain evidence="2">G859</strain>
        <tissue evidence="2">Whole worm</tissue>
    </source>
</reference>
<dbReference type="InterPro" id="IPR021109">
    <property type="entry name" value="Peptidase_aspartic_dom_sf"/>
</dbReference>
<sequence>MASKVRAQKGLVTKRIAAINTWLQENEALLTPPAEEEKGETASRCRLALRICDDNIELLELSLNNFADTFEGLKDRNDEDDIEFDKYVDRAHDTIMLLHTRKTELLRILHESMAAEGGDQEFNRETKAVSLLAKAAMEKRLRHEVTYEESDSTQPQWTLREWLSTVEGIISQEEKLKEMMAEEVGKNAPQNKSFKAPSGRAENPNCCEFCKQRGHRWNSCLRLSTPSAKRNFLMESNRCLNCGSNAHRVSSCPGGTCRKCQGIHHTAICTKTTEHSQGKNQKQGALPLSSGRQPRPIERDTHKLKPPKTSKQHSVTVVSEPLLMSEQETIVLQTYKQPEVHKAGHNKVVLLVGSAQVFDGSGELREAIVLLDTGSELSFISDKLADELELPTVGNATLSISTFGSEKSVTKECEIVILQLCDIEGRRHELRLHCSPYITGTIQQADLDKEDLEFISRQGITLSLPGKLPVLQPQILLGCDYLWNFMKSMGKMTLPSGLQLIPTKLGYISLWKDEYGWDTPLSPALRDQWLVISCSISVFYKELERKTQPRDEKCTMAVFADASQIAMAACVYITSSSSTKLIMAKSKLPSLKTATTIPKLEMNALTLGARLAHFVHTSLGALMEIHQILFFTDSEIVLGWIQTPPDRQNVGVLVANRLKGSGELSQIWRRTGYNACSDMCQPRTTQQIVELGASTHRPVGSRSGGKVLDLSTEICL</sequence>
<name>A0AAN8IIS6_TRICO</name>
<comment type="caution">
    <text evidence="2">The sequence shown here is derived from an EMBL/GenBank/DDBJ whole genome shotgun (WGS) entry which is preliminary data.</text>
</comment>
<dbReference type="PANTHER" id="PTHR22955">
    <property type="entry name" value="RETROTRANSPOSON"/>
    <property type="match status" value="1"/>
</dbReference>
<dbReference type="AlphaFoldDB" id="A0AAN8IIS6"/>
<dbReference type="Gene3D" id="2.40.70.10">
    <property type="entry name" value="Acid Proteases"/>
    <property type="match status" value="1"/>
</dbReference>
<dbReference type="Proteomes" id="UP001331761">
    <property type="component" value="Unassembled WGS sequence"/>
</dbReference>
<dbReference type="PANTHER" id="PTHR22955:SF66">
    <property type="entry name" value="INTEGRASE CATALYTIC DOMAIN-CONTAINING PROTEIN"/>
    <property type="match status" value="1"/>
</dbReference>
<protein>
    <submittedName>
        <fullName evidence="2">Uncharacterized protein</fullName>
    </submittedName>
</protein>